<dbReference type="PANTHER" id="PTHR10513:SF35">
    <property type="entry name" value="DEOXYADENOSINE KINASE"/>
    <property type="match status" value="1"/>
</dbReference>
<dbReference type="GO" id="GO:0019136">
    <property type="term" value="F:deoxynucleoside kinase activity"/>
    <property type="evidence" value="ECO:0007669"/>
    <property type="project" value="TreeGrafter"/>
</dbReference>
<reference evidence="2 3" key="1">
    <citation type="journal article" date="2019" name="Sci. Rep.">
        <title>Nanopore sequencing improves the draft genome of the human pathogenic amoeba Naegleria fowleri.</title>
        <authorList>
            <person name="Liechti N."/>
            <person name="Schurch N."/>
            <person name="Bruggmann R."/>
            <person name="Wittwer M."/>
        </authorList>
    </citation>
    <scope>NUCLEOTIDE SEQUENCE [LARGE SCALE GENOMIC DNA]</scope>
    <source>
        <strain evidence="2 3">ATCC 30894</strain>
    </source>
</reference>
<dbReference type="AlphaFoldDB" id="A0A6A5BCD1"/>
<dbReference type="VEuPathDB" id="AmoebaDB:NF0049180"/>
<keyword evidence="3" id="KW-1185">Reference proteome</keyword>
<dbReference type="Pfam" id="PF01712">
    <property type="entry name" value="dNK"/>
    <property type="match status" value="1"/>
</dbReference>
<evidence type="ECO:0000313" key="2">
    <source>
        <dbReference type="EMBL" id="KAF0972336.1"/>
    </source>
</evidence>
<dbReference type="PANTHER" id="PTHR10513">
    <property type="entry name" value="DEOXYNUCLEOSIDE KINASE"/>
    <property type="match status" value="1"/>
</dbReference>
<dbReference type="Gene3D" id="3.40.50.300">
    <property type="entry name" value="P-loop containing nucleotide triphosphate hydrolases"/>
    <property type="match status" value="1"/>
</dbReference>
<accession>A0A6A5BCD1</accession>
<sequence>MSRDGNMTSSSSSVNMNNMASLYSKDNNSLMPHHKRLVCFVEGNIGSGKSSTARELQLFNENCVSEQQRTDEWTLLSKYYEVGIHKKDIKLNYELQKQIANTYFKHYFKYNFQPLNVQRDSSLTVYDLFEMEQLEGIMKKYSNNIVQIHPNSVHVWSSMGKEVLLDGGRDHPSSSSSDRIGTSDTFNIFFEGILSSSGVFTVMEYNKGMIAEEDYLDLCANYDALKRGVTGHMAFYLKPKNNVDVCHERIKARKREFEGGIEKSYLKLIEEHYDSFMETVATKIPVFIIDNSTLDAKQTAALILDIINAAKKDIQYM</sequence>
<dbReference type="OrthoDB" id="567086at2759"/>
<proteinExistence type="predicted"/>
<evidence type="ECO:0000313" key="3">
    <source>
        <dbReference type="Proteomes" id="UP000444721"/>
    </source>
</evidence>
<dbReference type="VEuPathDB" id="AmoebaDB:FDP41_009239"/>
<dbReference type="GO" id="GO:0005737">
    <property type="term" value="C:cytoplasm"/>
    <property type="evidence" value="ECO:0007669"/>
    <property type="project" value="TreeGrafter"/>
</dbReference>
<dbReference type="OMA" id="CFVEGNI"/>
<name>A0A6A5BCD1_NAEFO</name>
<dbReference type="Proteomes" id="UP000444721">
    <property type="component" value="Unassembled WGS sequence"/>
</dbReference>
<evidence type="ECO:0000259" key="1">
    <source>
        <dbReference type="Pfam" id="PF01712"/>
    </source>
</evidence>
<dbReference type="RefSeq" id="XP_044557051.1">
    <property type="nucleotide sequence ID" value="XM_044713176.1"/>
</dbReference>
<gene>
    <name evidence="2" type="ORF">FDP41_009239</name>
</gene>
<dbReference type="InterPro" id="IPR031314">
    <property type="entry name" value="DNK_dom"/>
</dbReference>
<dbReference type="InterPro" id="IPR027417">
    <property type="entry name" value="P-loop_NTPase"/>
</dbReference>
<dbReference type="VEuPathDB" id="AmoebaDB:NfTy_060870"/>
<dbReference type="GeneID" id="68116456"/>
<dbReference type="InterPro" id="IPR050566">
    <property type="entry name" value="Deoxyribonucleoside_kinase"/>
</dbReference>
<organism evidence="2 3">
    <name type="scientific">Naegleria fowleri</name>
    <name type="common">Brain eating amoeba</name>
    <dbReference type="NCBI Taxonomy" id="5763"/>
    <lineage>
        <taxon>Eukaryota</taxon>
        <taxon>Discoba</taxon>
        <taxon>Heterolobosea</taxon>
        <taxon>Tetramitia</taxon>
        <taxon>Eutetramitia</taxon>
        <taxon>Vahlkampfiidae</taxon>
        <taxon>Naegleria</taxon>
    </lineage>
</organism>
<comment type="caution">
    <text evidence="2">The sequence shown here is derived from an EMBL/GenBank/DDBJ whole genome shotgun (WGS) entry which is preliminary data.</text>
</comment>
<dbReference type="SUPFAM" id="SSF52540">
    <property type="entry name" value="P-loop containing nucleoside triphosphate hydrolases"/>
    <property type="match status" value="1"/>
</dbReference>
<protein>
    <recommendedName>
        <fullName evidence="1">Deoxynucleoside kinase domain-containing protein</fullName>
    </recommendedName>
</protein>
<feature type="domain" description="Deoxynucleoside kinase" evidence="1">
    <location>
        <begin position="190"/>
        <end position="308"/>
    </location>
</feature>
<dbReference type="EMBL" id="VFQX01000068">
    <property type="protein sequence ID" value="KAF0972336.1"/>
    <property type="molecule type" value="Genomic_DNA"/>
</dbReference>